<reference evidence="1 2" key="1">
    <citation type="journal article" date="2017" name="ISME J.">
        <title>Potential for microbial H2 and metal transformations associated with novel bacteria and archaea in deep terrestrial subsurface sediments.</title>
        <authorList>
            <person name="Hernsdorf A.W."/>
            <person name="Amano Y."/>
            <person name="Miyakawa K."/>
            <person name="Ise K."/>
            <person name="Suzuki Y."/>
            <person name="Anantharaman K."/>
            <person name="Probst A."/>
            <person name="Burstein D."/>
            <person name="Thomas B.C."/>
            <person name="Banfield J.F."/>
        </authorList>
    </citation>
    <scope>NUCLEOTIDE SEQUENCE [LARGE SCALE GENOMIC DNA]</scope>
    <source>
        <strain evidence="1">HGW-Actinobacteria-3</strain>
    </source>
</reference>
<dbReference type="Gene3D" id="2.60.290.11">
    <property type="entry name" value="TM1070-like"/>
    <property type="match status" value="3"/>
</dbReference>
<dbReference type="EMBL" id="PHEX01000024">
    <property type="protein sequence ID" value="PKQ28275.1"/>
    <property type="molecule type" value="Genomic_DNA"/>
</dbReference>
<feature type="non-terminal residue" evidence="1">
    <location>
        <position position="1"/>
    </location>
</feature>
<dbReference type="InterPro" id="IPR036698">
    <property type="entry name" value="TM1070-like_sf"/>
</dbReference>
<comment type="caution">
    <text evidence="1">The sequence shown here is derived from an EMBL/GenBank/DDBJ whole genome shotgun (WGS) entry which is preliminary data.</text>
</comment>
<proteinExistence type="predicted"/>
<sequence length="404" mass="43936">GFETYITIQNPNTTAVTAMVTYMTKTGPQTRADITLPPISQTVINPRNDIGATDFSTKVECKEKKTIAVDRRMIWMGPNAASPEGHASIGVTSPAKTWYLPEGSSKWGFECWLLIQNPNATDATATVTYMIEGEGPKTITHNIPKASRASFNMETDIGQKDASIKVVSNQPVIPERAMYRNNRRGGHDSIGATAPATDYYLAEGATGYNVNYITYVLVQNPNATPADVTLTYMTPTGAKPQAPFTMPANSRKTIRVNDQLEPNTDVSTKVHGSAPIIAERAMYWDNGTGEACHDSIGMSSPYTTFCLPDGETYNGTETWILVQNPNNEEVTVEITYMTPTGTGNAVFTEKIPANSRKTFNMSDKIPSGRAAIKVTSKTSGKKIMVERAMYWNNRGAGTDTIGGI</sequence>
<accession>A0A2N3G6C2</accession>
<evidence type="ECO:0000313" key="1">
    <source>
        <dbReference type="EMBL" id="PKQ28275.1"/>
    </source>
</evidence>
<evidence type="ECO:0000313" key="2">
    <source>
        <dbReference type="Proteomes" id="UP000233654"/>
    </source>
</evidence>
<organism evidence="1 2">
    <name type="scientific">Candidatus Anoxymicrobium japonicum</name>
    <dbReference type="NCBI Taxonomy" id="2013648"/>
    <lineage>
        <taxon>Bacteria</taxon>
        <taxon>Bacillati</taxon>
        <taxon>Actinomycetota</taxon>
        <taxon>Candidatus Geothermincolia</taxon>
        <taxon>Candidatus Geothermincolales</taxon>
        <taxon>Candidatus Anoxymicrobiaceae</taxon>
        <taxon>Candidatus Anoxymicrobium</taxon>
    </lineage>
</organism>
<dbReference type="AlphaFoldDB" id="A0A2N3G6C2"/>
<name>A0A2N3G6C2_9ACTN</name>
<protein>
    <submittedName>
        <fullName evidence="1">Uncharacterized protein</fullName>
    </submittedName>
</protein>
<gene>
    <name evidence="1" type="ORF">CVT63_03695</name>
</gene>
<dbReference type="Proteomes" id="UP000233654">
    <property type="component" value="Unassembled WGS sequence"/>
</dbReference>